<dbReference type="GO" id="GO:0008270">
    <property type="term" value="F:zinc ion binding"/>
    <property type="evidence" value="ECO:0007669"/>
    <property type="project" value="InterPro"/>
</dbReference>
<dbReference type="Pfam" id="PF03372">
    <property type="entry name" value="Exo_endo_phos"/>
    <property type="match status" value="1"/>
</dbReference>
<organism evidence="3">
    <name type="scientific">Ananas comosus var. bracteatus</name>
    <name type="common">red pineapple</name>
    <dbReference type="NCBI Taxonomy" id="296719"/>
    <lineage>
        <taxon>Eukaryota</taxon>
        <taxon>Viridiplantae</taxon>
        <taxon>Streptophyta</taxon>
        <taxon>Embryophyta</taxon>
        <taxon>Tracheophyta</taxon>
        <taxon>Spermatophyta</taxon>
        <taxon>Magnoliopsida</taxon>
        <taxon>Liliopsida</taxon>
        <taxon>Poales</taxon>
        <taxon>Bromeliaceae</taxon>
        <taxon>Bromelioideae</taxon>
        <taxon>Ananas</taxon>
    </lineage>
</organism>
<dbReference type="SMART" id="SM00343">
    <property type="entry name" value="ZnF_C2HC"/>
    <property type="match status" value="2"/>
</dbReference>
<dbReference type="InterPro" id="IPR036691">
    <property type="entry name" value="Endo/exonu/phosph_ase_sf"/>
</dbReference>
<feature type="region of interest" description="Disordered" evidence="1">
    <location>
        <begin position="1"/>
        <end position="83"/>
    </location>
</feature>
<dbReference type="GO" id="GO:0003824">
    <property type="term" value="F:catalytic activity"/>
    <property type="evidence" value="ECO:0007669"/>
    <property type="project" value="InterPro"/>
</dbReference>
<feature type="domain" description="CCHC-type" evidence="2">
    <location>
        <begin position="131"/>
        <end position="147"/>
    </location>
</feature>
<dbReference type="GO" id="GO:0003676">
    <property type="term" value="F:nucleic acid binding"/>
    <property type="evidence" value="ECO:0007669"/>
    <property type="project" value="InterPro"/>
</dbReference>
<dbReference type="InterPro" id="IPR001878">
    <property type="entry name" value="Znf_CCHC"/>
</dbReference>
<evidence type="ECO:0000259" key="2">
    <source>
        <dbReference type="SMART" id="SM00343"/>
    </source>
</evidence>
<feature type="region of interest" description="Disordered" evidence="1">
    <location>
        <begin position="431"/>
        <end position="600"/>
    </location>
</feature>
<feature type="region of interest" description="Disordered" evidence="1">
    <location>
        <begin position="168"/>
        <end position="198"/>
    </location>
</feature>
<dbReference type="PANTHER" id="PTHR33710">
    <property type="entry name" value="BNAC02G09200D PROTEIN"/>
    <property type="match status" value="1"/>
</dbReference>
<dbReference type="InterPro" id="IPR036875">
    <property type="entry name" value="Znf_CCHC_sf"/>
</dbReference>
<feature type="compositionally biased region" description="Basic and acidic residues" evidence="1">
    <location>
        <begin position="507"/>
        <end position="520"/>
    </location>
</feature>
<feature type="compositionally biased region" description="Pro residues" evidence="1">
    <location>
        <begin position="521"/>
        <end position="533"/>
    </location>
</feature>
<dbReference type="SUPFAM" id="SSF56219">
    <property type="entry name" value="DNase I-like"/>
    <property type="match status" value="1"/>
</dbReference>
<dbReference type="SUPFAM" id="SSF57756">
    <property type="entry name" value="Retrovirus zinc finger-like domains"/>
    <property type="match status" value="1"/>
</dbReference>
<proteinExistence type="predicted"/>
<dbReference type="InterPro" id="IPR005135">
    <property type="entry name" value="Endo/exonuclease/phosphatase"/>
</dbReference>
<sequence length="1387" mass="152473">MAPRSFGPPPRYLGPPRSQLPLPPGLRGGGPLPPKRSLARQPFPPSSRHLGPHHPRLEDQRTATNFPPFPHQPPPAPHAGSRVRTDLSFKDALLTPPPTSTYSAKRPLSIPYSSLPLNPPKYLLNPSLRGRCFRCFELGHRAAFCRDPRRCLLCMRFGHLAARCAASPRRHQQMASSSARPPRRDMVEGPSSGNQPLLEHPSVLRSDLACRPLLADAFLPLRHSPPGSPPLIARVALAEVRGPNAGDAYLLIPQGLAARFGGSSEDYSVAKSEGSLLAVFFPNWVARESAVGRSPFSFEGLTCWFSNWFERAELPRGHLRHKVWIKLRHWPLECWNKEDVLAAVSGFGELWEIDAASESREDVSFFRIQIRCRDVASIPEALLLMVEDRRFRIPIEIETWEDATPIFLGEALDSRLGLETTEAQDRFIRSTGFSSIPASGPEEQLRRAPPTLDRSDPHRRCPENVLGDGIGRSVPPPGCGTVQPEGAGFSNSNPSPSSVTVPSPSPCHDRDRAILSRPARDPPTVPARDPPTVPTTADFSSADLPLSGPVFVGPDLSAPPAQSPPYLPGPEQTGADNGTLGPKSGGPLRPSSVTNSPQMAVGPEKLFPLEAAKLNHFGKVPAKGSPVLPDPLLSSPLSPLPPTIFRRSSRLASKSRGICKTSLQRAQDLLSSKLLTAKSKFRRSEMESLSFSPPPALPPSSAVSTPDALLSRIQDPADTAALQAAPLITAKARSASLDLLAGPEKTASLDIPSGPEKTSPHPRDPTLPLSAREVNVILAACGIVASDLETEKEFVSEQQRGVALARPALMGFELLILLLFKASVVCLQETKLSSTSLDKFNSFCGYHLREFRTVDAIGTRGGILTAWNPYLFDCLQHWAGTHLLNTLLRRKIDGCLFLISNVYGPTGIITRTPFFDEIRYTSALSQGLWLVMGDFNIILSLQDKNGIPSNISDILAFRATVNDTGLFDVPLQNKAFTWSNGRRNPILERLDRALISQDWLLRFPRSTLKALPRPRSDHSPLVLSAFTFIPSPCLFRFESCWLHCHSLPDVVSNSWMSAIHGSDPISIFNAKAERLRNALTAWSRGFSSVLKCQSSNCLTWIAWLESAEEVRSLSSLECSLRPRLKLRYEELSLIEEIRWKQRSRVRWLREGDANTKFFHLRASCRRSINSISQLSDGNNLLSTPVPIANHLYSFFSSQLGRATQISASISFSLLYGQPDVDLSFLVSPFTSEEVKLAVWSSAPDKAPGPDGFPILFYRRFWHLLKTDILEIFRVFFHGSVDLSSLNSGWICPIPKAPSFLLASDLRPISLIHSLGKIISKVLAIRIQPVMNQLINPFQAAFIKGGTSWTTSSALTSSPIISKLLTPRRRFLRSISSELSTISVGTSF</sequence>
<evidence type="ECO:0000313" key="3">
    <source>
        <dbReference type="EMBL" id="CAD1830317.1"/>
    </source>
</evidence>
<feature type="compositionally biased region" description="Pro residues" evidence="1">
    <location>
        <begin position="1"/>
        <end position="13"/>
    </location>
</feature>
<feature type="domain" description="CCHC-type" evidence="2">
    <location>
        <begin position="150"/>
        <end position="166"/>
    </location>
</feature>
<dbReference type="PANTHER" id="PTHR33710:SF71">
    <property type="entry name" value="ENDONUCLEASE_EXONUCLEASE_PHOSPHATASE DOMAIN-CONTAINING PROTEIN"/>
    <property type="match status" value="1"/>
</dbReference>
<evidence type="ECO:0000256" key="1">
    <source>
        <dbReference type="SAM" id="MobiDB-lite"/>
    </source>
</evidence>
<dbReference type="Gene3D" id="3.60.10.10">
    <property type="entry name" value="Endonuclease/exonuclease/phosphatase"/>
    <property type="match status" value="1"/>
</dbReference>
<protein>
    <recommendedName>
        <fullName evidence="2">CCHC-type domain-containing protein</fullName>
    </recommendedName>
</protein>
<dbReference type="Gene3D" id="4.10.60.10">
    <property type="entry name" value="Zinc finger, CCHC-type"/>
    <property type="match status" value="1"/>
</dbReference>
<feature type="compositionally biased region" description="Basic and acidic residues" evidence="1">
    <location>
        <begin position="453"/>
        <end position="462"/>
    </location>
</feature>
<gene>
    <name evidence="3" type="ORF">CB5_LOCUS13528</name>
</gene>
<feature type="compositionally biased region" description="Low complexity" evidence="1">
    <location>
        <begin position="490"/>
        <end position="502"/>
    </location>
</feature>
<name>A0A6V7PHM4_ANACO</name>
<dbReference type="EMBL" id="LR862148">
    <property type="protein sequence ID" value="CAD1830317.1"/>
    <property type="molecule type" value="Genomic_DNA"/>
</dbReference>
<reference evidence="3" key="1">
    <citation type="submission" date="2020-07" db="EMBL/GenBank/DDBJ databases">
        <authorList>
            <person name="Lin J."/>
        </authorList>
    </citation>
    <scope>NUCLEOTIDE SEQUENCE</scope>
</reference>
<accession>A0A6V7PHM4</accession>
<feature type="compositionally biased region" description="Pro residues" evidence="1">
    <location>
        <begin position="67"/>
        <end position="77"/>
    </location>
</feature>